<keyword evidence="3 4" id="KW-0802">TPR repeat</keyword>
<gene>
    <name evidence="7" type="ORF">OFUS_LOCUS1931</name>
</gene>
<evidence type="ECO:0000256" key="1">
    <source>
        <dbReference type="ARBA" id="ARBA00010361"/>
    </source>
</evidence>
<evidence type="ECO:0000256" key="4">
    <source>
        <dbReference type="PROSITE-ProRule" id="PRU00339"/>
    </source>
</evidence>
<dbReference type="EMBL" id="CAIIXF020000001">
    <property type="protein sequence ID" value="CAH1774482.1"/>
    <property type="molecule type" value="Genomic_DNA"/>
</dbReference>
<comment type="function">
    <text evidence="5">Part of the endoplasmic reticulum membrane protein complex (EMC) that enables the energy-independent insertion into endoplasmic reticulum membranes of newly synthesized membrane proteins.</text>
</comment>
<dbReference type="SUPFAM" id="SSF48452">
    <property type="entry name" value="TPR-like"/>
    <property type="match status" value="1"/>
</dbReference>
<organism evidence="7 8">
    <name type="scientific">Owenia fusiformis</name>
    <name type="common">Polychaete worm</name>
    <dbReference type="NCBI Taxonomy" id="6347"/>
    <lineage>
        <taxon>Eukaryota</taxon>
        <taxon>Metazoa</taxon>
        <taxon>Spiralia</taxon>
        <taxon>Lophotrochozoa</taxon>
        <taxon>Annelida</taxon>
        <taxon>Polychaeta</taxon>
        <taxon>Sedentaria</taxon>
        <taxon>Canalipalpata</taxon>
        <taxon>Sabellida</taxon>
        <taxon>Oweniida</taxon>
        <taxon>Oweniidae</taxon>
        <taxon>Owenia</taxon>
    </lineage>
</organism>
<feature type="non-terminal residue" evidence="7">
    <location>
        <position position="299"/>
    </location>
</feature>
<comment type="subunit">
    <text evidence="5">Component of the ER membrane protein complex (EMC).</text>
</comment>
<keyword evidence="5" id="KW-0256">Endoplasmic reticulum</keyword>
<evidence type="ECO:0000256" key="2">
    <source>
        <dbReference type="ARBA" id="ARBA00022737"/>
    </source>
</evidence>
<dbReference type="Pfam" id="PF22890">
    <property type="entry name" value="TPR_EMC2"/>
    <property type="match status" value="1"/>
</dbReference>
<comment type="caution">
    <text evidence="7">The sequence shown here is derived from an EMBL/GenBank/DDBJ whole genome shotgun (WGS) entry which is preliminary data.</text>
</comment>
<evidence type="ECO:0000313" key="8">
    <source>
        <dbReference type="Proteomes" id="UP000749559"/>
    </source>
</evidence>
<accession>A0A8S4N1X4</accession>
<dbReference type="InterPro" id="IPR039856">
    <property type="entry name" value="EMC2-like"/>
</dbReference>
<evidence type="ECO:0000259" key="6">
    <source>
        <dbReference type="Pfam" id="PF22890"/>
    </source>
</evidence>
<comment type="subcellular location">
    <subcellularLocation>
        <location evidence="5">Endoplasmic reticulum membrane</location>
        <topology evidence="5">Peripheral membrane protein</topology>
        <orientation evidence="5">Cytoplasmic side</orientation>
    </subcellularLocation>
</comment>
<dbReference type="PANTHER" id="PTHR12760">
    <property type="entry name" value="TETRATRICOPEPTIDE REPEAT PROTEIN"/>
    <property type="match status" value="1"/>
</dbReference>
<dbReference type="AlphaFoldDB" id="A0A8S4N1X4"/>
<keyword evidence="5" id="KW-0472">Membrane</keyword>
<dbReference type="Gene3D" id="1.25.40.10">
    <property type="entry name" value="Tetratricopeptide repeat domain"/>
    <property type="match status" value="1"/>
</dbReference>
<dbReference type="PROSITE" id="PS50005">
    <property type="entry name" value="TPR"/>
    <property type="match status" value="2"/>
</dbReference>
<keyword evidence="8" id="KW-1185">Reference proteome</keyword>
<protein>
    <recommendedName>
        <fullName evidence="5">ER membrane protein complex subunit 2</fullName>
    </recommendedName>
</protein>
<dbReference type="SMART" id="SM00028">
    <property type="entry name" value="TPR"/>
    <property type="match status" value="3"/>
</dbReference>
<sequence>RTTVYRMASKISSLDGAKERVKVIREQNYRCSEEVVELWETVLENNIPWLGDELWLIYEQVCIAAFDCGRLEIGQDCITALHNKFPNSLRVMKLLGMELEAIGEYEKAKQEYNEILQRDPTNQFAKKRLIAVHKCENNYEKAIEQLTKYLNECCGDYEAWGELCDLYLGQNDFQKAAFCMEELILQNPHNHLYYQRYAEIKYSQGEYATALSYFSQAAKLNPENMRALFGVLLSSSHYAHNDSKSKSKNSKYGMWASKQIEQRYEKKLRNTTDKGKEQLKAIEMMCDSKVNISSPQMNH</sequence>
<feature type="domain" description="EMC2 TPR-like" evidence="6">
    <location>
        <begin position="94"/>
        <end position="201"/>
    </location>
</feature>
<comment type="similarity">
    <text evidence="1 5">Belongs to the EMC2 family.</text>
</comment>
<feature type="repeat" description="TPR" evidence="4">
    <location>
        <begin position="89"/>
        <end position="122"/>
    </location>
</feature>
<name>A0A8S4N1X4_OWEFU</name>
<dbReference type="InterPro" id="IPR019734">
    <property type="entry name" value="TPR_rpt"/>
</dbReference>
<reference evidence="7" key="1">
    <citation type="submission" date="2022-03" db="EMBL/GenBank/DDBJ databases">
        <authorList>
            <person name="Martin C."/>
        </authorList>
    </citation>
    <scope>NUCLEOTIDE SEQUENCE</scope>
</reference>
<evidence type="ECO:0000256" key="3">
    <source>
        <dbReference type="ARBA" id="ARBA00022803"/>
    </source>
</evidence>
<dbReference type="InterPro" id="IPR055217">
    <property type="entry name" value="TPR_EMC2"/>
</dbReference>
<evidence type="ECO:0000256" key="5">
    <source>
        <dbReference type="RuleBase" id="RU367091"/>
    </source>
</evidence>
<feature type="repeat" description="TPR" evidence="4">
    <location>
        <begin position="191"/>
        <end position="224"/>
    </location>
</feature>
<dbReference type="Proteomes" id="UP000749559">
    <property type="component" value="Unassembled WGS sequence"/>
</dbReference>
<dbReference type="InterPro" id="IPR011990">
    <property type="entry name" value="TPR-like_helical_dom_sf"/>
</dbReference>
<evidence type="ECO:0000313" key="7">
    <source>
        <dbReference type="EMBL" id="CAH1774482.1"/>
    </source>
</evidence>
<dbReference type="OrthoDB" id="124397at2759"/>
<dbReference type="GO" id="GO:0072546">
    <property type="term" value="C:EMC complex"/>
    <property type="evidence" value="ECO:0007669"/>
    <property type="project" value="UniProtKB-UniRule"/>
</dbReference>
<keyword evidence="2" id="KW-0677">Repeat</keyword>
<proteinExistence type="inferred from homology"/>